<gene>
    <name evidence="1" type="ORF">EUU22_03070</name>
</gene>
<dbReference type="InterPro" id="IPR010385">
    <property type="entry name" value="DUF982"/>
</dbReference>
<accession>A0A4Q2TSE1</accession>
<dbReference type="AlphaFoldDB" id="A0A4Q2TSE1"/>
<organism evidence="1 2">
    <name type="scientific">Ciceribacter ferrooxidans</name>
    <dbReference type="NCBI Taxonomy" id="2509717"/>
    <lineage>
        <taxon>Bacteria</taxon>
        <taxon>Pseudomonadati</taxon>
        <taxon>Pseudomonadota</taxon>
        <taxon>Alphaproteobacteria</taxon>
        <taxon>Hyphomicrobiales</taxon>
        <taxon>Rhizobiaceae</taxon>
        <taxon>Ciceribacter</taxon>
    </lineage>
</organism>
<dbReference type="Gene3D" id="6.10.250.730">
    <property type="match status" value="1"/>
</dbReference>
<dbReference type="OrthoDB" id="8420210at2"/>
<dbReference type="Proteomes" id="UP000291088">
    <property type="component" value="Unassembled WGS sequence"/>
</dbReference>
<reference evidence="1 2" key="1">
    <citation type="submission" date="2019-01" db="EMBL/GenBank/DDBJ databases">
        <authorList>
            <person name="Deng T."/>
        </authorList>
    </citation>
    <scope>NUCLEOTIDE SEQUENCE [LARGE SCALE GENOMIC DNA]</scope>
    <source>
        <strain evidence="1 2">F8825</strain>
    </source>
</reference>
<sequence length="93" mass="10528">MEDHMNELHITWCKPVIIRLPSGLTRRFDGPYEAKDFLENEWPLRRGRHRDNASRQCEAALKRIGSAEIAREAFIAAAIEADCYDTGEIAAAA</sequence>
<comment type="caution">
    <text evidence="1">The sequence shown here is derived from an EMBL/GenBank/DDBJ whole genome shotgun (WGS) entry which is preliminary data.</text>
</comment>
<proteinExistence type="predicted"/>
<evidence type="ECO:0000313" key="1">
    <source>
        <dbReference type="EMBL" id="RYC23708.1"/>
    </source>
</evidence>
<evidence type="ECO:0000313" key="2">
    <source>
        <dbReference type="Proteomes" id="UP000291088"/>
    </source>
</evidence>
<protein>
    <submittedName>
        <fullName evidence="1">DUF982 domain-containing protein</fullName>
    </submittedName>
</protein>
<dbReference type="Pfam" id="PF06169">
    <property type="entry name" value="DUF982"/>
    <property type="match status" value="1"/>
</dbReference>
<keyword evidence="2" id="KW-1185">Reference proteome</keyword>
<name>A0A4Q2TSE1_9HYPH</name>
<dbReference type="EMBL" id="SDVB01000102">
    <property type="protein sequence ID" value="RYC23708.1"/>
    <property type="molecule type" value="Genomic_DNA"/>
</dbReference>